<dbReference type="AlphaFoldDB" id="D2QZR5"/>
<dbReference type="PANTHER" id="PTHR35889">
    <property type="entry name" value="CYCLOINULO-OLIGOSACCHARIDE FRUCTANOTRANSFERASE-RELATED"/>
    <property type="match status" value="1"/>
</dbReference>
<dbReference type="KEGG" id="psl:Psta_1874"/>
<dbReference type="PANTHER" id="PTHR35889:SF3">
    <property type="entry name" value="F-BOX DOMAIN-CONTAINING PROTEIN"/>
    <property type="match status" value="1"/>
</dbReference>
<dbReference type="EMBL" id="CP001848">
    <property type="protein sequence ID" value="ADB16548.1"/>
    <property type="molecule type" value="Genomic_DNA"/>
</dbReference>
<dbReference type="InterPro" id="IPR011444">
    <property type="entry name" value="DUF1549"/>
</dbReference>
<dbReference type="HOGENOM" id="CLU_005632_2_0_0"/>
<sequence precursor="true">MLWARNLLFVALCLLGVALVGREILRQDRISTPQSFAPSRFQVRSVSSSQPTAAAAKPGADSSADPASAARSGRFFSSREPQDWGVVLERFNQEFEEHWKKQGLQKTPTADSFTIARRLSLGLTGTIPSLEEVRALEQVDEQQRVEWYVSRLLEDRRFADYWAERLARVYVGNDMGPFLVFRRRLFVTWLSEHLAENKPYDDLVRQLVSDNGLWNGSPAVNFVTATSDPNRDNQPDEIKLAGKTARAFLGMRIDCLQCHDDKLGTINLGERHNPHGGAQANFHELAAFFGEARVGLTGVQNDNKLKYEYKYLDAEKEELIPAKVPFAQHLVDGHGTRREQLARWITHPENKAFARATVNRVWALMFGRALMEPIDDLPLYGKYPPAMELLADDFIAHGYDLQRMIRLIAASEPFQRDSRADFEITEKHDEQWASFPLSRLRPEQVAGSLVQSASASTINADSHVIAQLVKFFQTREFVERYGDMGQDEFTDRGGTITQRLLMMNGELVKERTGENIVMNAATRMAVLGHSDEAAVEAAYLALFTRYPDGDERSHFAAKLQGKRNQARIAAMEDIYWILVNSTEFSWNH</sequence>
<proteinExistence type="predicted"/>
<dbReference type="STRING" id="530564.Psta_1874"/>
<dbReference type="Pfam" id="PF07583">
    <property type="entry name" value="PSCyt2"/>
    <property type="match status" value="1"/>
</dbReference>
<dbReference type="eggNOG" id="COG5492">
    <property type="taxonomic scope" value="Bacteria"/>
</dbReference>
<dbReference type="OrthoDB" id="289126at2"/>
<feature type="region of interest" description="Disordered" evidence="1">
    <location>
        <begin position="47"/>
        <end position="72"/>
    </location>
</feature>
<organism evidence="4 5">
    <name type="scientific">Pirellula staleyi (strain ATCC 27377 / DSM 6068 / ICPB 4128)</name>
    <name type="common">Pirella staleyi</name>
    <dbReference type="NCBI Taxonomy" id="530564"/>
    <lineage>
        <taxon>Bacteria</taxon>
        <taxon>Pseudomonadati</taxon>
        <taxon>Planctomycetota</taxon>
        <taxon>Planctomycetia</taxon>
        <taxon>Pirellulales</taxon>
        <taxon>Pirellulaceae</taxon>
        <taxon>Pirellula</taxon>
    </lineage>
</organism>
<evidence type="ECO:0000259" key="2">
    <source>
        <dbReference type="Pfam" id="PF07583"/>
    </source>
</evidence>
<keyword evidence="5" id="KW-1185">Reference proteome</keyword>
<evidence type="ECO:0008006" key="6">
    <source>
        <dbReference type="Google" id="ProtNLM"/>
    </source>
</evidence>
<feature type="domain" description="DUF1549" evidence="2">
    <location>
        <begin position="96"/>
        <end position="267"/>
    </location>
</feature>
<name>D2QZR5_PIRSD</name>
<reference evidence="4 5" key="1">
    <citation type="journal article" date="2009" name="Stand. Genomic Sci.">
        <title>Complete genome sequence of Pirellula staleyi type strain (ATCC 27377).</title>
        <authorList>
            <person name="Clum A."/>
            <person name="Tindall B.J."/>
            <person name="Sikorski J."/>
            <person name="Ivanova N."/>
            <person name="Mavrommatis K."/>
            <person name="Lucas S."/>
            <person name="Glavina del Rio T."/>
            <person name="Nolan M."/>
            <person name="Chen F."/>
            <person name="Tice H."/>
            <person name="Pitluck S."/>
            <person name="Cheng J.F."/>
            <person name="Chertkov O."/>
            <person name="Brettin T."/>
            <person name="Han C."/>
            <person name="Detter J.C."/>
            <person name="Kuske C."/>
            <person name="Bruce D."/>
            <person name="Goodwin L."/>
            <person name="Ovchinikova G."/>
            <person name="Pati A."/>
            <person name="Mikhailova N."/>
            <person name="Chen A."/>
            <person name="Palaniappan K."/>
            <person name="Land M."/>
            <person name="Hauser L."/>
            <person name="Chang Y.J."/>
            <person name="Jeffries C.D."/>
            <person name="Chain P."/>
            <person name="Rohde M."/>
            <person name="Goker M."/>
            <person name="Bristow J."/>
            <person name="Eisen J.A."/>
            <person name="Markowitz V."/>
            <person name="Hugenholtz P."/>
            <person name="Kyrpides N.C."/>
            <person name="Klenk H.P."/>
            <person name="Lapidus A."/>
        </authorList>
    </citation>
    <scope>NUCLEOTIDE SEQUENCE [LARGE SCALE GENOMIC DNA]</scope>
    <source>
        <strain evidence="5">ATCC 27377 / DSM 6068 / ICPB 4128</strain>
    </source>
</reference>
<accession>D2QZR5</accession>
<evidence type="ECO:0000313" key="5">
    <source>
        <dbReference type="Proteomes" id="UP000001887"/>
    </source>
</evidence>
<evidence type="ECO:0000256" key="1">
    <source>
        <dbReference type="SAM" id="MobiDB-lite"/>
    </source>
</evidence>
<protein>
    <recommendedName>
        <fullName evidence="6">Cytochrome c domain-containing protein</fullName>
    </recommendedName>
</protein>
<dbReference type="Pfam" id="PF07587">
    <property type="entry name" value="PSD1"/>
    <property type="match status" value="1"/>
</dbReference>
<evidence type="ECO:0000259" key="3">
    <source>
        <dbReference type="Pfam" id="PF07587"/>
    </source>
</evidence>
<dbReference type="Proteomes" id="UP000001887">
    <property type="component" value="Chromosome"/>
</dbReference>
<feature type="domain" description="DUF1553" evidence="3">
    <location>
        <begin position="337"/>
        <end position="454"/>
    </location>
</feature>
<gene>
    <name evidence="4" type="ordered locus">Psta_1874</name>
</gene>
<evidence type="ECO:0000313" key="4">
    <source>
        <dbReference type="EMBL" id="ADB16548.1"/>
    </source>
</evidence>
<dbReference type="InterPro" id="IPR022655">
    <property type="entry name" value="DUF1553"/>
</dbReference>